<protein>
    <recommendedName>
        <fullName evidence="3">VWFA domain-containing protein</fullName>
    </recommendedName>
</protein>
<keyword evidence="2" id="KW-1185">Reference proteome</keyword>
<gene>
    <name evidence="1" type="ORF">PN36_25495</name>
</gene>
<dbReference type="AlphaFoldDB" id="A0A4E0R0E2"/>
<evidence type="ECO:0008006" key="3">
    <source>
        <dbReference type="Google" id="ProtNLM"/>
    </source>
</evidence>
<sequence>MVGFALPTLQKILNLMALSHQSLNQIFLFTDGNPTSGETNWLKIQSNIAEKIRDLNFQISSFTFGDFSREVHSLAGMAGGKTTYFTKGDWQEINVPKDKMAGELQQKLKRGTHLAAINVQLQIEIAPEINILHFYGHRLLTDPAERGAVTAEIISAEEEVRKYLVEPLPALKDRGIRVFVPNLAFGETYWLVFELAIPLRVKTKSLNFIYCQKVAK</sequence>
<proteinExistence type="predicted"/>
<reference evidence="1 2" key="1">
    <citation type="journal article" date="2016" name="Front. Microbiol.">
        <title>Single-Cell (Meta-)Genomics of a Dimorphic Candidatus Thiomargarita nelsonii Reveals Genomic Plasticity.</title>
        <authorList>
            <person name="Flood B.E."/>
            <person name="Fliss P."/>
            <person name="Jones D.S."/>
            <person name="Dick G.J."/>
            <person name="Jain S."/>
            <person name="Kaster A.K."/>
            <person name="Winkel M."/>
            <person name="Mussmann M."/>
            <person name="Bailey J."/>
        </authorList>
    </citation>
    <scope>NUCLEOTIDE SEQUENCE [LARGE SCALE GENOMIC DNA]</scope>
    <source>
        <strain evidence="1">Hydrate Ridge</strain>
    </source>
</reference>
<evidence type="ECO:0000313" key="1">
    <source>
        <dbReference type="EMBL" id="TGO02421.1"/>
    </source>
</evidence>
<comment type="caution">
    <text evidence="1">The sequence shown here is derived from an EMBL/GenBank/DDBJ whole genome shotgun (WGS) entry which is preliminary data.</text>
</comment>
<accession>A0A4E0R0E2</accession>
<dbReference type="EMBL" id="JSZA02000139">
    <property type="protein sequence ID" value="TGO02421.1"/>
    <property type="molecule type" value="Genomic_DNA"/>
</dbReference>
<name>A0A4E0R0E2_9GAMM</name>
<organism evidence="1 2">
    <name type="scientific">Candidatus Thiomargarita nelsonii</name>
    <dbReference type="NCBI Taxonomy" id="1003181"/>
    <lineage>
        <taxon>Bacteria</taxon>
        <taxon>Pseudomonadati</taxon>
        <taxon>Pseudomonadota</taxon>
        <taxon>Gammaproteobacteria</taxon>
        <taxon>Thiotrichales</taxon>
        <taxon>Thiotrichaceae</taxon>
        <taxon>Thiomargarita</taxon>
    </lineage>
</organism>
<dbReference type="SUPFAM" id="SSF53300">
    <property type="entry name" value="vWA-like"/>
    <property type="match status" value="1"/>
</dbReference>
<evidence type="ECO:0000313" key="2">
    <source>
        <dbReference type="Proteomes" id="UP000030428"/>
    </source>
</evidence>
<dbReference type="Proteomes" id="UP000030428">
    <property type="component" value="Unassembled WGS sequence"/>
</dbReference>
<dbReference type="InterPro" id="IPR036465">
    <property type="entry name" value="vWFA_dom_sf"/>
</dbReference>